<dbReference type="KEGG" id="fcy:FRACYDRAFT_257698"/>
<reference evidence="1 2" key="1">
    <citation type="submission" date="2016-09" db="EMBL/GenBank/DDBJ databases">
        <title>Extensive genetic diversity and differential bi-allelic expression allows diatom success in the polar Southern Ocean.</title>
        <authorList>
            <consortium name="DOE Joint Genome Institute"/>
            <person name="Mock T."/>
            <person name="Otillar R.P."/>
            <person name="Strauss J."/>
            <person name="Dupont C."/>
            <person name="Frickenhaus S."/>
            <person name="Maumus F."/>
            <person name="Mcmullan M."/>
            <person name="Sanges R."/>
            <person name="Schmutz J."/>
            <person name="Toseland A."/>
            <person name="Valas R."/>
            <person name="Veluchamy A."/>
            <person name="Ward B.J."/>
            <person name="Allen A."/>
            <person name="Barry K."/>
            <person name="Falciatore A."/>
            <person name="Ferrante M."/>
            <person name="Fortunato A.E."/>
            <person name="Gloeckner G."/>
            <person name="Gruber A."/>
            <person name="Hipkin R."/>
            <person name="Janech M."/>
            <person name="Kroth P."/>
            <person name="Leese F."/>
            <person name="Lindquist E."/>
            <person name="Lyon B.R."/>
            <person name="Martin J."/>
            <person name="Mayer C."/>
            <person name="Parker M."/>
            <person name="Quesneville H."/>
            <person name="Raymond J."/>
            <person name="Uhlig C."/>
            <person name="Valentin K.U."/>
            <person name="Worden A.Z."/>
            <person name="Armbrust E.V."/>
            <person name="Bowler C."/>
            <person name="Green B."/>
            <person name="Moulton V."/>
            <person name="Van Oosterhout C."/>
            <person name="Grigoriev I."/>
        </authorList>
    </citation>
    <scope>NUCLEOTIDE SEQUENCE [LARGE SCALE GENOMIC DNA]</scope>
    <source>
        <strain evidence="1 2">CCMP1102</strain>
    </source>
</reference>
<evidence type="ECO:0000313" key="2">
    <source>
        <dbReference type="Proteomes" id="UP000095751"/>
    </source>
</evidence>
<sequence length="101" mass="10942">MLKGDRNDELCLTACGEPTVNDKSKVKVKTTSDVPVAVLKCNWLVFGDVSAACAVTKIWTEFVFVYCFCIVIDARADGVVAPLVVLSVCTGVRIMRPEVDS</sequence>
<evidence type="ECO:0000313" key="1">
    <source>
        <dbReference type="EMBL" id="OEU05867.1"/>
    </source>
</evidence>
<keyword evidence="2" id="KW-1185">Reference proteome</keyword>
<organism evidence="1 2">
    <name type="scientific">Fragilariopsis cylindrus CCMP1102</name>
    <dbReference type="NCBI Taxonomy" id="635003"/>
    <lineage>
        <taxon>Eukaryota</taxon>
        <taxon>Sar</taxon>
        <taxon>Stramenopiles</taxon>
        <taxon>Ochrophyta</taxon>
        <taxon>Bacillariophyta</taxon>
        <taxon>Bacillariophyceae</taxon>
        <taxon>Bacillariophycidae</taxon>
        <taxon>Bacillariales</taxon>
        <taxon>Bacillariaceae</taxon>
        <taxon>Fragilariopsis</taxon>
    </lineage>
</organism>
<gene>
    <name evidence="1" type="ORF">FRACYDRAFT_257698</name>
</gene>
<accession>A0A1E7EIZ9</accession>
<proteinExistence type="predicted"/>
<dbReference type="AlphaFoldDB" id="A0A1E7EIZ9"/>
<dbReference type="InParanoid" id="A0A1E7EIZ9"/>
<protein>
    <submittedName>
        <fullName evidence="1">Uncharacterized protein</fullName>
    </submittedName>
</protein>
<name>A0A1E7EIZ9_9STRA</name>
<dbReference type="Proteomes" id="UP000095751">
    <property type="component" value="Unassembled WGS sequence"/>
</dbReference>
<dbReference type="EMBL" id="KV784450">
    <property type="protein sequence ID" value="OEU05867.1"/>
    <property type="molecule type" value="Genomic_DNA"/>
</dbReference>